<sequence>MKKVPVLNPARRFPDTSAEKKGIIIIPDISGFTSFVRDIDAVTGKYIIQDLLSSIINSNILNLKVSEIEGDAVLFYGYTMPPDMQWIMRQYEIMLRSFNQRLSRLEKYVGRKIDLSLKLIAHYGSFAEYSIGKFRKLYGNVVVEAHQLLKNPIKSNTYILMSDSLVKALSPALDYRPLHEMNGSLKDIGYTYYNYAPVRIQ</sequence>
<gene>
    <name evidence="1" type="ORF">IBL28_21250</name>
</gene>
<dbReference type="RefSeq" id="WP_187967624.1">
    <property type="nucleotide sequence ID" value="NZ_JACVDC010000125.1"/>
</dbReference>
<organism evidence="1 2">
    <name type="scientific">Sinomicrobium weinanense</name>
    <dbReference type="NCBI Taxonomy" id="2842200"/>
    <lineage>
        <taxon>Bacteria</taxon>
        <taxon>Pseudomonadati</taxon>
        <taxon>Bacteroidota</taxon>
        <taxon>Flavobacteriia</taxon>
        <taxon>Flavobacteriales</taxon>
        <taxon>Flavobacteriaceae</taxon>
        <taxon>Sinomicrobium</taxon>
    </lineage>
</organism>
<dbReference type="InterPro" id="IPR020503">
    <property type="entry name" value="Uncharacterised_Rv2561"/>
</dbReference>
<evidence type="ECO:0000313" key="1">
    <source>
        <dbReference type="EMBL" id="MBC9798508.1"/>
    </source>
</evidence>
<dbReference type="EMBL" id="JACVDC010000125">
    <property type="protein sequence ID" value="MBC9798508.1"/>
    <property type="molecule type" value="Genomic_DNA"/>
</dbReference>
<dbReference type="SUPFAM" id="SSF55073">
    <property type="entry name" value="Nucleotide cyclase"/>
    <property type="match status" value="1"/>
</dbReference>
<name>A0A926JVT8_9FLAO</name>
<evidence type="ECO:0000313" key="2">
    <source>
        <dbReference type="Proteomes" id="UP000653730"/>
    </source>
</evidence>
<dbReference type="InterPro" id="IPR029787">
    <property type="entry name" value="Nucleotide_cyclase"/>
</dbReference>
<comment type="caution">
    <text evidence="1">The sequence shown here is derived from an EMBL/GenBank/DDBJ whole genome shotgun (WGS) entry which is preliminary data.</text>
</comment>
<dbReference type="Proteomes" id="UP000653730">
    <property type="component" value="Unassembled WGS sequence"/>
</dbReference>
<protein>
    <submittedName>
        <fullName evidence="1">DUF2652 domain-containing protein</fullName>
    </submittedName>
</protein>
<accession>A0A926JVT8</accession>
<reference evidence="1 2" key="1">
    <citation type="submission" date="2020-09" db="EMBL/GenBank/DDBJ databases">
        <title>Sinomicrobium weinanense sp. nov., a halophilic bacteria isolated from saline-alkali soil.</title>
        <authorList>
            <person name="Wu P."/>
            <person name="Ren H."/>
            <person name="Mei Y."/>
            <person name="Liang Y."/>
            <person name="Chen Z."/>
        </authorList>
    </citation>
    <scope>NUCLEOTIDE SEQUENCE [LARGE SCALE GENOMIC DNA]</scope>
    <source>
        <strain evidence="1 2">FJxs</strain>
    </source>
</reference>
<keyword evidence="2" id="KW-1185">Reference proteome</keyword>
<dbReference type="Pfam" id="PF10851">
    <property type="entry name" value="DUF2652"/>
    <property type="match status" value="1"/>
</dbReference>
<proteinExistence type="predicted"/>
<dbReference type="AlphaFoldDB" id="A0A926JVT8"/>